<dbReference type="GO" id="GO:0005929">
    <property type="term" value="C:cilium"/>
    <property type="evidence" value="ECO:0007669"/>
    <property type="project" value="UniProtKB-SubCell"/>
</dbReference>
<keyword evidence="10" id="KW-0505">Motor protein</keyword>
<sequence length="1074" mass="122184">MFKVYVEASMEDSIQGGDGDNDGGEVSSEGMDLDILIMEDSIFVETLQSLNTIVLDAYDHAEDNCGELAIFLERYQENGNFCKLVSDPSRYLNTDVHDFRGYLDKFLQEAQDVDFVADSAPSGLLLLDRVKLNGYLKPSPRKCLDGLYKLIPTVLHLLNENLTNEYTVANDGISTIPTTVEAFSGSLALWRELQTGQEDMEEKYNGVRSLYHLLEEYRVKMTDTDQMNAFVLTQKRSQLKASIELFESNCDQYVAKFGVELEARLPSLVSNRTTVTNALSNPILFDLKSDINDTIVYLTQIEDDVLQLEAAVKQHFDYEKTLGLPMTTAFDEMDELKADLALKIDLWKAFRGWSSAVFSWEKLQFPDEIDFGSITEHIERLYAQITKWEQKLSEGMGPLCTNLRSSVEEYRATMPILTDLRCQSFEERHFIQLRELLGFNIRHLNLSPGSPNASVITLGELVKMHLSPFGLQIDRIATDATQERQLKDMLTKIVTLWDRLEFDVKPYKRSKDYYILDSLEGVYTMLEESLVNMTASDLDQALPALNAAVAALDSLDKKDISEVKGFVKPPQAVQVVMEAVCIMLGEKADWDNSKRILSRSTFMAELKEYDKDNIPPVILKKIRKYIESPEFAVEEVKKVSHAAMSLCMWVHAIDTYARVVKEVAPKRQRLAEMNAVLEVANTKLESKQQELAKVLDKVRKLKEECDATLKEKQCLLDESVLTQLRLQNAEKLTEGLSDERTDAERFRLYLTTKLANPHFVPDVYIRVNVINFTVTSDGLEEQLLSDVVQRERMEVEERKHTLLASIARDQKQLQDLEIRILNLLTDAKGNILDDVELIRTLETSKQTSNVVAQRLSESEATKQEVLEIRNQYQGVAVRGAMLFFVIADLADIDPMYQFSLEYFDRLFTKSLNEAPVKRNLSERLVGLQHHITLAVYRNICRGLFKAHKQLFALVVCLKIMISAGELNQCDVVLLDRLVVDIDMPTSTEAESTNLNDSSSLNPPNDDVIGDLKHSADAVNQFLDDACADVEMKDVYSDLDKKALMKTSIMLFLLAKVKVRSWKRNWWNARLKDTG</sequence>
<evidence type="ECO:0000256" key="10">
    <source>
        <dbReference type="ARBA" id="ARBA00023175"/>
    </source>
</evidence>
<dbReference type="Pfam" id="PF12781">
    <property type="entry name" value="AAA_9"/>
    <property type="match status" value="1"/>
</dbReference>
<keyword evidence="11" id="KW-0206">Cytoskeleton</keyword>
<evidence type="ECO:0000259" key="15">
    <source>
        <dbReference type="Pfam" id="PF12781"/>
    </source>
</evidence>
<keyword evidence="9" id="KW-0969">Cilium</keyword>
<name>A0A8J5IV60_9STRA</name>
<dbReference type="GO" id="GO:0005874">
    <property type="term" value="C:microtubule"/>
    <property type="evidence" value="ECO:0007669"/>
    <property type="project" value="UniProtKB-KW"/>
</dbReference>
<evidence type="ECO:0000313" key="17">
    <source>
        <dbReference type="Proteomes" id="UP000709295"/>
    </source>
</evidence>
<evidence type="ECO:0000313" key="16">
    <source>
        <dbReference type="EMBL" id="KAG6975144.1"/>
    </source>
</evidence>
<evidence type="ECO:0000256" key="12">
    <source>
        <dbReference type="ARBA" id="ARBA00023273"/>
    </source>
</evidence>
<keyword evidence="12" id="KW-0966">Cell projection</keyword>
<dbReference type="InterPro" id="IPR026983">
    <property type="entry name" value="DHC"/>
</dbReference>
<evidence type="ECO:0000256" key="4">
    <source>
        <dbReference type="ARBA" id="ARBA00022701"/>
    </source>
</evidence>
<evidence type="ECO:0000256" key="1">
    <source>
        <dbReference type="ARBA" id="ARBA00004138"/>
    </source>
</evidence>
<dbReference type="EMBL" id="JAENGY010000074">
    <property type="protein sequence ID" value="KAG6975144.1"/>
    <property type="molecule type" value="Genomic_DNA"/>
</dbReference>
<evidence type="ECO:0000256" key="6">
    <source>
        <dbReference type="ARBA" id="ARBA00022840"/>
    </source>
</evidence>
<feature type="domain" description="Dynein heavy chain ATP-binding dynein motor region" evidence="15">
    <location>
        <begin position="735"/>
        <end position="850"/>
    </location>
</feature>
<dbReference type="PANTHER" id="PTHR45703:SF36">
    <property type="entry name" value="DYNEIN HEAVY CHAIN, CYTOPLASMIC"/>
    <property type="match status" value="1"/>
</dbReference>
<dbReference type="GO" id="GO:0045505">
    <property type="term" value="F:dynein intermediate chain binding"/>
    <property type="evidence" value="ECO:0007669"/>
    <property type="project" value="InterPro"/>
</dbReference>
<feature type="coiled-coil region" evidence="13">
    <location>
        <begin position="670"/>
        <end position="718"/>
    </location>
</feature>
<dbReference type="PANTHER" id="PTHR45703">
    <property type="entry name" value="DYNEIN HEAVY CHAIN"/>
    <property type="match status" value="1"/>
</dbReference>
<dbReference type="FunFam" id="1.10.8.1220:FF:000001">
    <property type="entry name" value="Dynein axonemal heavy chain 5"/>
    <property type="match status" value="1"/>
</dbReference>
<evidence type="ECO:0000256" key="7">
    <source>
        <dbReference type="ARBA" id="ARBA00023017"/>
    </source>
</evidence>
<organism evidence="16 17">
    <name type="scientific">Phytophthora aleatoria</name>
    <dbReference type="NCBI Taxonomy" id="2496075"/>
    <lineage>
        <taxon>Eukaryota</taxon>
        <taxon>Sar</taxon>
        <taxon>Stramenopiles</taxon>
        <taxon>Oomycota</taxon>
        <taxon>Peronosporomycetes</taxon>
        <taxon>Peronosporales</taxon>
        <taxon>Peronosporaceae</taxon>
        <taxon>Phytophthora</taxon>
    </lineage>
</organism>
<keyword evidence="17" id="KW-1185">Reference proteome</keyword>
<keyword evidence="6" id="KW-0067">ATP-binding</keyword>
<keyword evidence="8 13" id="KW-0175">Coiled coil</keyword>
<gene>
    <name evidence="16" type="ORF">JG688_00002699</name>
</gene>
<dbReference type="GO" id="GO:0030286">
    <property type="term" value="C:dynein complex"/>
    <property type="evidence" value="ECO:0007669"/>
    <property type="project" value="UniProtKB-KW"/>
</dbReference>
<dbReference type="GO" id="GO:0051959">
    <property type="term" value="F:dynein light intermediate chain binding"/>
    <property type="evidence" value="ECO:0007669"/>
    <property type="project" value="InterPro"/>
</dbReference>
<evidence type="ECO:0008006" key="18">
    <source>
        <dbReference type="Google" id="ProtNLM"/>
    </source>
</evidence>
<keyword evidence="5" id="KW-0547">Nucleotide-binding</keyword>
<keyword evidence="7" id="KW-0243">Dynein</keyword>
<dbReference type="GO" id="GO:0005524">
    <property type="term" value="F:ATP binding"/>
    <property type="evidence" value="ECO:0007669"/>
    <property type="project" value="UniProtKB-KW"/>
</dbReference>
<dbReference type="Proteomes" id="UP000709295">
    <property type="component" value="Unassembled WGS sequence"/>
</dbReference>
<evidence type="ECO:0000256" key="2">
    <source>
        <dbReference type="ARBA" id="ARBA00004245"/>
    </source>
</evidence>
<reference evidence="16" key="1">
    <citation type="submission" date="2021-01" db="EMBL/GenBank/DDBJ databases">
        <title>Phytophthora aleatoria, a newly-described species from Pinus radiata is distinct from Phytophthora cactorum isolates based on comparative genomics.</title>
        <authorList>
            <person name="Mcdougal R."/>
            <person name="Panda P."/>
            <person name="Williams N."/>
            <person name="Studholme D.J."/>
        </authorList>
    </citation>
    <scope>NUCLEOTIDE SEQUENCE</scope>
    <source>
        <strain evidence="16">NZFS 4037</strain>
    </source>
</reference>
<dbReference type="GO" id="GO:0007018">
    <property type="term" value="P:microtubule-based movement"/>
    <property type="evidence" value="ECO:0007669"/>
    <property type="project" value="InterPro"/>
</dbReference>
<evidence type="ECO:0000256" key="5">
    <source>
        <dbReference type="ARBA" id="ARBA00022741"/>
    </source>
</evidence>
<dbReference type="Pfam" id="PF08393">
    <property type="entry name" value="DHC_N2"/>
    <property type="match status" value="1"/>
</dbReference>
<keyword evidence="3" id="KW-0963">Cytoplasm</keyword>
<evidence type="ECO:0000256" key="3">
    <source>
        <dbReference type="ARBA" id="ARBA00022490"/>
    </source>
</evidence>
<evidence type="ECO:0000256" key="13">
    <source>
        <dbReference type="SAM" id="Coils"/>
    </source>
</evidence>
<dbReference type="InterPro" id="IPR035706">
    <property type="entry name" value="AAA_9"/>
</dbReference>
<dbReference type="InterPro" id="IPR013602">
    <property type="entry name" value="Dynein_heavy_linker"/>
</dbReference>
<evidence type="ECO:0000256" key="11">
    <source>
        <dbReference type="ARBA" id="ARBA00023212"/>
    </source>
</evidence>
<feature type="domain" description="Dynein heavy chain linker" evidence="14">
    <location>
        <begin position="334"/>
        <end position="535"/>
    </location>
</feature>
<comment type="subcellular location">
    <subcellularLocation>
        <location evidence="1">Cell projection</location>
        <location evidence="1">Cilium</location>
    </subcellularLocation>
    <subcellularLocation>
        <location evidence="2">Cytoplasm</location>
        <location evidence="2">Cytoskeleton</location>
    </subcellularLocation>
</comment>
<accession>A0A8J5IV60</accession>
<dbReference type="AlphaFoldDB" id="A0A8J5IV60"/>
<keyword evidence="4" id="KW-0493">Microtubule</keyword>
<proteinExistence type="predicted"/>
<comment type="caution">
    <text evidence="16">The sequence shown here is derived from an EMBL/GenBank/DDBJ whole genome shotgun (WGS) entry which is preliminary data.</text>
</comment>
<evidence type="ECO:0000256" key="8">
    <source>
        <dbReference type="ARBA" id="ARBA00023054"/>
    </source>
</evidence>
<evidence type="ECO:0000259" key="14">
    <source>
        <dbReference type="Pfam" id="PF08393"/>
    </source>
</evidence>
<protein>
    <recommendedName>
        <fullName evidence="18">Dynein heavy chain</fullName>
    </recommendedName>
</protein>
<evidence type="ECO:0000256" key="9">
    <source>
        <dbReference type="ARBA" id="ARBA00023069"/>
    </source>
</evidence>